<keyword evidence="1" id="KW-0862">Zinc</keyword>
<dbReference type="Proteomes" id="UP001216579">
    <property type="component" value="Unassembled WGS sequence"/>
</dbReference>
<dbReference type="Pfam" id="PF04434">
    <property type="entry name" value="SWIM"/>
    <property type="match status" value="1"/>
</dbReference>
<reference evidence="4 5" key="1">
    <citation type="submission" date="2023-03" db="EMBL/GenBank/DDBJ databases">
        <title>Draft genome sequence of Streptomyces sp. RB6PN23 isolated from peat swamp forest in Thailand.</title>
        <authorList>
            <person name="Klaysubun C."/>
            <person name="Duangmal K."/>
        </authorList>
    </citation>
    <scope>NUCLEOTIDE SEQUENCE [LARGE SCALE GENOMIC DNA]</scope>
    <source>
        <strain evidence="4 5">RB6PN23</strain>
    </source>
</reference>
<feature type="region of interest" description="Disordered" evidence="2">
    <location>
        <begin position="216"/>
        <end position="238"/>
    </location>
</feature>
<keyword evidence="1" id="KW-0479">Metal-binding</keyword>
<feature type="region of interest" description="Disordered" evidence="2">
    <location>
        <begin position="178"/>
        <end position="202"/>
    </location>
</feature>
<evidence type="ECO:0000313" key="5">
    <source>
        <dbReference type="Proteomes" id="UP001216579"/>
    </source>
</evidence>
<evidence type="ECO:0000256" key="2">
    <source>
        <dbReference type="SAM" id="MobiDB-lite"/>
    </source>
</evidence>
<accession>A0ABT5ZN80</accession>
<organism evidence="4 5">
    <name type="scientific">Streptomyces silvisoli</name>
    <dbReference type="NCBI Taxonomy" id="3034235"/>
    <lineage>
        <taxon>Bacteria</taxon>
        <taxon>Bacillati</taxon>
        <taxon>Actinomycetota</taxon>
        <taxon>Actinomycetes</taxon>
        <taxon>Kitasatosporales</taxon>
        <taxon>Streptomycetaceae</taxon>
        <taxon>Streptomyces</taxon>
    </lineage>
</organism>
<dbReference type="PANTHER" id="PTHR38133">
    <property type="entry name" value="SLR1429 PROTEIN"/>
    <property type="match status" value="1"/>
</dbReference>
<protein>
    <submittedName>
        <fullName evidence="4">SWIM zinc finger family protein</fullName>
    </submittedName>
</protein>
<sequence length="416" mass="45078">MSPARRSPTRGKRAFAATWWGHAWVTALEDSSLDSGRLSRGRTYARQGMVGEVTVSPGIVTAPVQGSRPRPYRTSVRIPTLTDRQWDTLLQVIATRAGHTAALLDGEMPQDLVDDARSAGVPLLPLPTELDPHCSCPDWGYPCKHAAALCYAIAASIDADPFVLFALRGRTKERIFEELRRRRGRTTGAGPPAPQSTPPGLPAAAAYARWAADRPELPEPPALTATRTPALPPEPPRASGLTATGLRRLAADAAARAARLLAGDTTSLELTQHQDALRLAAAHRDAEWFHNIQTGTGIRPTELARLTRAWRNGGPAGVTAAEKPFTPDPATMAAARTALTRALQDVDDNKAQPRLRAWRNRLTLEGAGLQLRLGPDMRWHPYEREDTEWWPCAAADPDPVAALAAAWEKRQEPAGS</sequence>
<dbReference type="EMBL" id="JARJBC010000011">
    <property type="protein sequence ID" value="MDF3291287.1"/>
    <property type="molecule type" value="Genomic_DNA"/>
</dbReference>
<comment type="caution">
    <text evidence="4">The sequence shown here is derived from an EMBL/GenBank/DDBJ whole genome shotgun (WGS) entry which is preliminary data.</text>
</comment>
<evidence type="ECO:0000313" key="4">
    <source>
        <dbReference type="EMBL" id="MDF3291287.1"/>
    </source>
</evidence>
<dbReference type="PROSITE" id="PS50966">
    <property type="entry name" value="ZF_SWIM"/>
    <property type="match status" value="1"/>
</dbReference>
<evidence type="ECO:0000256" key="1">
    <source>
        <dbReference type="PROSITE-ProRule" id="PRU00325"/>
    </source>
</evidence>
<feature type="compositionally biased region" description="Pro residues" evidence="2">
    <location>
        <begin position="191"/>
        <end position="201"/>
    </location>
</feature>
<dbReference type="RefSeq" id="WP_276094504.1">
    <property type="nucleotide sequence ID" value="NZ_JARJBC010000011.1"/>
</dbReference>
<dbReference type="InterPro" id="IPR007527">
    <property type="entry name" value="Znf_SWIM"/>
</dbReference>
<feature type="domain" description="SWIM-type" evidence="3">
    <location>
        <begin position="126"/>
        <end position="154"/>
    </location>
</feature>
<dbReference type="PANTHER" id="PTHR38133:SF1">
    <property type="entry name" value="SLR1429 PROTEIN"/>
    <property type="match status" value="1"/>
</dbReference>
<gene>
    <name evidence="4" type="ORF">P3G67_19010</name>
</gene>
<name>A0ABT5ZN80_9ACTN</name>
<keyword evidence="5" id="KW-1185">Reference proteome</keyword>
<proteinExistence type="predicted"/>
<evidence type="ECO:0000259" key="3">
    <source>
        <dbReference type="PROSITE" id="PS50966"/>
    </source>
</evidence>
<keyword evidence="1" id="KW-0863">Zinc-finger</keyword>